<dbReference type="GeneID" id="47723319"/>
<feature type="domain" description="Calcineurin-like phosphoesterase" evidence="3">
    <location>
        <begin position="556"/>
        <end position="767"/>
    </location>
</feature>
<evidence type="ECO:0000256" key="2">
    <source>
        <dbReference type="SAM" id="SignalP"/>
    </source>
</evidence>
<dbReference type="AlphaFoldDB" id="A0A2H1EAC5"/>
<dbReference type="InterPro" id="IPR029052">
    <property type="entry name" value="Metallo-depent_PP-like"/>
</dbReference>
<dbReference type="KEGG" id="tmar:MARIT_1816"/>
<reference evidence="6 7" key="1">
    <citation type="submission" date="2016-11" db="EMBL/GenBank/DDBJ databases">
        <authorList>
            <person name="Jaros S."/>
            <person name="Januszkiewicz K."/>
            <person name="Wedrychowicz H."/>
        </authorList>
    </citation>
    <scope>NUCLEOTIDE SEQUENCE [LARGE SCALE GENOMIC DNA]</scope>
    <source>
        <strain evidence="6">NCIMB 2154T</strain>
    </source>
</reference>
<evidence type="ECO:0000313" key="6">
    <source>
        <dbReference type="EMBL" id="SFZ82914.1"/>
    </source>
</evidence>
<dbReference type="Proteomes" id="UP000231564">
    <property type="component" value="Chromosome MARIT"/>
</dbReference>
<feature type="chain" id="PRO_5013702005" evidence="2">
    <location>
        <begin position="22"/>
        <end position="918"/>
    </location>
</feature>
<dbReference type="RefSeq" id="WP_100211311.1">
    <property type="nucleotide sequence ID" value="NZ_CP138495.1"/>
</dbReference>
<dbReference type="Gene3D" id="3.60.21.10">
    <property type="match status" value="1"/>
</dbReference>
<sequence length="918" mass="102378">MKKINLFLLVLLSLNGSIAFSQTIIFQQQILTSTDDAEEKFDGSYVSTSSSDIEMAYDTWNDQGLQKIGLRFDKVTIPSNATITNAYIQFTAKGDTSGTIAMTIKGENTAQSIPFENKIYNISNRSTTNANVIWNLTKSWADEETESIQKTPNISAIVSEIITSNGWKNGNPITFIINGTGDRSNYRKAYSFDGNASLAAKLVVAYTSNSNHDLALSAIINPTTNSYANPATPVQVKISNYGNSIASNYDVSYSINGNLIATETSNTPLSIGESTIFTFTQTADLKTTGNYNLSASVTINDDEDTSNNTLATSISVINEIEDIFFTKGSSWRYLDTGTNPGDLWNTSDFNARSWKEGIAHFGFGEGDEATIINEGLATYYFRKKIDVPDVTALNDVYLHIIHDDGAMVYINGKEVVRTETMPLGVIEHTTTARQRANTTNENNFYTYKVNASYFVSGTNTIAISIHNSSLSSSDLSFDCYITPNHTYQQDGPYVQYHGNDIIVSEVTPNGLVSNTYTSKSEVTLTCKLPHMGTSFSFPLKTEINTEVSVYPTSPSKFLVISDFDGNIEAFTMLLKGEGIIDNQFNWTYEDGHLIITGDLFDRGFHITECMWLLYKLESEAIAKGGKVHLIIGNHEMMNMTDDWRYVETKYFNNAHLMGKRMLDLYDASTELGRWLRSKNIIEKIGNYAFMHGGISKEVAELNLTYDQINNYGRLEMNSAPCYGDCATVTGGDGIYWSRDMAKETYSQETVDAILTQFDVKRIIIGHTKDASIRALYNEKVMAIDMYHIDNFYDGYMEALQFQIGCFYLFHTDGIKANSNYTQIGNCDNTTLNLLDVNKENNFKVYPNPTNRFLNIQLPTNLLENYAYTIVDQTGKQIAAGKLYSALSKIKVDSYAAGKYILTLKSSTSTITGYFILKR</sequence>
<dbReference type="SUPFAM" id="SSF56300">
    <property type="entry name" value="Metallo-dependent phosphatases"/>
    <property type="match status" value="1"/>
</dbReference>
<dbReference type="NCBIfam" id="TIGR04183">
    <property type="entry name" value="Por_Secre_tail"/>
    <property type="match status" value="1"/>
</dbReference>
<protein>
    <submittedName>
        <fullName evidence="6">Metallo-dependent phosphatase containing a C-terminal secretion signal</fullName>
    </submittedName>
</protein>
<feature type="domain" description="CARDB" evidence="4">
    <location>
        <begin position="213"/>
        <end position="307"/>
    </location>
</feature>
<evidence type="ECO:0000259" key="3">
    <source>
        <dbReference type="Pfam" id="PF00149"/>
    </source>
</evidence>
<dbReference type="InterPro" id="IPR004843">
    <property type="entry name" value="Calcineurin-like_PHP"/>
</dbReference>
<dbReference type="GO" id="GO:0016787">
    <property type="term" value="F:hydrolase activity"/>
    <property type="evidence" value="ECO:0007669"/>
    <property type="project" value="InterPro"/>
</dbReference>
<accession>A0A2H1EAC5</accession>
<evidence type="ECO:0000256" key="1">
    <source>
        <dbReference type="ARBA" id="ARBA00022729"/>
    </source>
</evidence>
<dbReference type="EMBL" id="LT634361">
    <property type="protein sequence ID" value="SFZ82914.1"/>
    <property type="molecule type" value="Genomic_DNA"/>
</dbReference>
<dbReference type="OrthoDB" id="7550081at2"/>
<name>A0A2H1EAC5_9FLAO</name>
<evidence type="ECO:0000259" key="4">
    <source>
        <dbReference type="Pfam" id="PF07705"/>
    </source>
</evidence>
<evidence type="ECO:0000259" key="5">
    <source>
        <dbReference type="Pfam" id="PF18962"/>
    </source>
</evidence>
<organism evidence="6 7">
    <name type="scientific">Tenacibaculum maritimum NCIMB 2154</name>
    <dbReference type="NCBI Taxonomy" id="1349785"/>
    <lineage>
        <taxon>Bacteria</taxon>
        <taxon>Pseudomonadati</taxon>
        <taxon>Bacteroidota</taxon>
        <taxon>Flavobacteriia</taxon>
        <taxon>Flavobacteriales</taxon>
        <taxon>Flavobacteriaceae</taxon>
        <taxon>Tenacibaculum</taxon>
    </lineage>
</organism>
<gene>
    <name evidence="6" type="ORF">MARIT_1816</name>
</gene>
<dbReference type="Pfam" id="PF18962">
    <property type="entry name" value="Por_Secre_tail"/>
    <property type="match status" value="1"/>
</dbReference>
<dbReference type="InterPro" id="IPR026444">
    <property type="entry name" value="Secre_tail"/>
</dbReference>
<keyword evidence="1 2" id="KW-0732">Signal</keyword>
<evidence type="ECO:0000313" key="7">
    <source>
        <dbReference type="Proteomes" id="UP000231564"/>
    </source>
</evidence>
<dbReference type="PANTHER" id="PTHR46546">
    <property type="entry name" value="SHEWANELLA-LIKE PROTEIN PHOSPHATASE 1"/>
    <property type="match status" value="1"/>
</dbReference>
<dbReference type="PANTHER" id="PTHR46546:SF4">
    <property type="entry name" value="SHEWANELLA-LIKE PROTEIN PHOSPHATASE 1"/>
    <property type="match status" value="1"/>
</dbReference>
<dbReference type="Pfam" id="PF00149">
    <property type="entry name" value="Metallophos"/>
    <property type="match status" value="1"/>
</dbReference>
<dbReference type="STRING" id="1349785.GCA_000509405_02773"/>
<feature type="signal peptide" evidence="2">
    <location>
        <begin position="1"/>
        <end position="21"/>
    </location>
</feature>
<proteinExistence type="predicted"/>
<dbReference type="Gene3D" id="2.60.40.10">
    <property type="entry name" value="Immunoglobulins"/>
    <property type="match status" value="1"/>
</dbReference>
<dbReference type="InterPro" id="IPR013783">
    <property type="entry name" value="Ig-like_fold"/>
</dbReference>
<dbReference type="Pfam" id="PF07705">
    <property type="entry name" value="CARDB"/>
    <property type="match status" value="1"/>
</dbReference>
<feature type="domain" description="Secretion system C-terminal sorting" evidence="5">
    <location>
        <begin position="844"/>
        <end position="911"/>
    </location>
</feature>
<keyword evidence="7" id="KW-1185">Reference proteome</keyword>
<dbReference type="InterPro" id="IPR011635">
    <property type="entry name" value="CARDB"/>
</dbReference>